<dbReference type="Proteomes" id="UP000004949">
    <property type="component" value="Unassembled WGS sequence"/>
</dbReference>
<dbReference type="PATRIC" id="fig|1088869.3.peg.2313"/>
<accession>G6XLR9</accession>
<name>G6XLR9_9PROT</name>
<dbReference type="AlphaFoldDB" id="G6XLR9"/>
<comment type="caution">
    <text evidence="1">The sequence shown here is derived from an EMBL/GenBank/DDBJ whole genome shotgun (WGS) entry which is preliminary data.</text>
</comment>
<protein>
    <submittedName>
        <fullName evidence="1">Uncharacterized protein</fullName>
    </submittedName>
</protein>
<keyword evidence="2" id="KW-1185">Reference proteome</keyword>
<proteinExistence type="predicted"/>
<dbReference type="EMBL" id="AGQV01000010">
    <property type="protein sequence ID" value="EHH67324.1"/>
    <property type="molecule type" value="Genomic_DNA"/>
</dbReference>
<sequence length="45" mass="5204">MFLFSPRSFPDHSKNHQITKQIVLPFPSSFGKVIILYPRPPGIHQ</sequence>
<gene>
    <name evidence="1" type="ORF">GMO_23180</name>
</gene>
<organism evidence="1 2">
    <name type="scientific">Gluconobacter morbifer G707</name>
    <dbReference type="NCBI Taxonomy" id="1088869"/>
    <lineage>
        <taxon>Bacteria</taxon>
        <taxon>Pseudomonadati</taxon>
        <taxon>Pseudomonadota</taxon>
        <taxon>Alphaproteobacteria</taxon>
        <taxon>Acetobacterales</taxon>
        <taxon>Acetobacteraceae</taxon>
        <taxon>Gluconobacter</taxon>
    </lineage>
</organism>
<dbReference type="STRING" id="1088869.GMO_23180"/>
<reference evidence="1 2" key="1">
    <citation type="submission" date="2011-10" db="EMBL/GenBank/DDBJ databases">
        <title>Genome sequence of Gluconobacter morbifer G707, isolated from Drosophila gut.</title>
        <authorList>
            <person name="Lee W.-J."/>
            <person name="Kim E.-K."/>
        </authorList>
    </citation>
    <scope>NUCLEOTIDE SEQUENCE [LARGE SCALE GENOMIC DNA]</scope>
    <source>
        <strain evidence="1 2">G707</strain>
    </source>
</reference>
<evidence type="ECO:0000313" key="2">
    <source>
        <dbReference type="Proteomes" id="UP000004949"/>
    </source>
</evidence>
<evidence type="ECO:0000313" key="1">
    <source>
        <dbReference type="EMBL" id="EHH67324.1"/>
    </source>
</evidence>